<sequence>MCGRLVCHIPADITDAIFDEAKVPSELIIHVHHFRSKKGEVKFPVEMVNTEEWEDMLEIQAINEINEEIIEEALAKKHLVIKFRIVTHPVQVAVWQKDSSLAPELDGCIEDWELFLQKFPFRRMVTTVPYLLRKLNSPSSKSFVEELHYLQLTYDLPAPCSSKNACDVAAKVNTVPCKVDAMLSIIEAVASLAVAERSDGPEAKVTVLDDRCASILLADIEKQFSRAAKYLPAQEMSAEFMGRLAMSETLKSKKYQLSGWETGVIVASGIGETMSGSRYRKDAEGGVTLLGDVVWDKI</sequence>
<accession>A0ABR0EGY6</accession>
<gene>
    <name evidence="1" type="ORF">PRZ48_008917</name>
</gene>
<name>A0ABR0EGY6_ZASCE</name>
<dbReference type="EMBL" id="JAXOVC010000006">
    <property type="protein sequence ID" value="KAK4500727.1"/>
    <property type="molecule type" value="Genomic_DNA"/>
</dbReference>
<proteinExistence type="predicted"/>
<keyword evidence="2" id="KW-1185">Reference proteome</keyword>
<dbReference type="Proteomes" id="UP001305779">
    <property type="component" value="Unassembled WGS sequence"/>
</dbReference>
<reference evidence="1 2" key="1">
    <citation type="journal article" date="2023" name="G3 (Bethesda)">
        <title>A chromosome-level genome assembly of Zasmidium syzygii isolated from banana leaves.</title>
        <authorList>
            <person name="van Westerhoven A.C."/>
            <person name="Mehrabi R."/>
            <person name="Talebi R."/>
            <person name="Steentjes M.B.F."/>
            <person name="Corcolon B."/>
            <person name="Chong P.A."/>
            <person name="Kema G.H.J."/>
            <person name="Seidl M.F."/>
        </authorList>
    </citation>
    <scope>NUCLEOTIDE SEQUENCE [LARGE SCALE GENOMIC DNA]</scope>
    <source>
        <strain evidence="1 2">P124</strain>
    </source>
</reference>
<evidence type="ECO:0000313" key="1">
    <source>
        <dbReference type="EMBL" id="KAK4500727.1"/>
    </source>
</evidence>
<evidence type="ECO:0000313" key="2">
    <source>
        <dbReference type="Proteomes" id="UP001305779"/>
    </source>
</evidence>
<organism evidence="1 2">
    <name type="scientific">Zasmidium cellare</name>
    <name type="common">Wine cellar mold</name>
    <name type="synonym">Racodium cellare</name>
    <dbReference type="NCBI Taxonomy" id="395010"/>
    <lineage>
        <taxon>Eukaryota</taxon>
        <taxon>Fungi</taxon>
        <taxon>Dikarya</taxon>
        <taxon>Ascomycota</taxon>
        <taxon>Pezizomycotina</taxon>
        <taxon>Dothideomycetes</taxon>
        <taxon>Dothideomycetidae</taxon>
        <taxon>Mycosphaerellales</taxon>
        <taxon>Mycosphaerellaceae</taxon>
        <taxon>Zasmidium</taxon>
    </lineage>
</organism>
<protein>
    <submittedName>
        <fullName evidence="1">Uncharacterized protein</fullName>
    </submittedName>
</protein>
<comment type="caution">
    <text evidence="1">The sequence shown here is derived from an EMBL/GenBank/DDBJ whole genome shotgun (WGS) entry which is preliminary data.</text>
</comment>